<accession>A0A0P7YSZ8</accession>
<dbReference type="Proteomes" id="UP000034805">
    <property type="component" value="Unassembled WGS sequence"/>
</dbReference>
<dbReference type="AlphaFoldDB" id="A0A0P7YSZ8"/>
<reference evidence="2 3" key="1">
    <citation type="submission" date="2015-08" db="EMBL/GenBank/DDBJ databases">
        <title>The genome of the Asian arowana (Scleropages formosus).</title>
        <authorList>
            <person name="Tan M.H."/>
            <person name="Gan H.M."/>
            <person name="Croft L.J."/>
            <person name="Austin C.M."/>
        </authorList>
    </citation>
    <scope>NUCLEOTIDE SEQUENCE [LARGE SCALE GENOMIC DNA]</scope>
    <source>
        <strain evidence="2">Aro1</strain>
    </source>
</reference>
<evidence type="ECO:0000256" key="1">
    <source>
        <dbReference type="SAM" id="MobiDB-lite"/>
    </source>
</evidence>
<evidence type="ECO:0000313" key="3">
    <source>
        <dbReference type="Proteomes" id="UP000034805"/>
    </source>
</evidence>
<evidence type="ECO:0000313" key="2">
    <source>
        <dbReference type="EMBL" id="KPP70768.1"/>
    </source>
</evidence>
<feature type="region of interest" description="Disordered" evidence="1">
    <location>
        <begin position="1"/>
        <end position="117"/>
    </location>
</feature>
<proteinExistence type="predicted"/>
<name>A0A0P7YSZ8_SCLFO</name>
<dbReference type="EMBL" id="JARO02003304">
    <property type="protein sequence ID" value="KPP70768.1"/>
    <property type="molecule type" value="Genomic_DNA"/>
</dbReference>
<comment type="caution">
    <text evidence="2">The sequence shown here is derived from an EMBL/GenBank/DDBJ whole genome shotgun (WGS) entry which is preliminary data.</text>
</comment>
<gene>
    <name evidence="2" type="ORF">Z043_110372</name>
</gene>
<protein>
    <submittedName>
        <fullName evidence="2">Uncharacterized protein</fullName>
    </submittedName>
</protein>
<sequence>MKPPAPQGDVLPQLSGHLDSGAVPRLPYRNLAPSSIRSRIQAKTRELRERQARERDRPELRDIDRAFGPELEHGRVATRPSEPSPHGGHQRLQNPRDEPLYTHVGVSRNGRPPSADR</sequence>
<feature type="compositionally biased region" description="Basic and acidic residues" evidence="1">
    <location>
        <begin position="43"/>
        <end position="75"/>
    </location>
</feature>
<organism evidence="2 3">
    <name type="scientific">Scleropages formosus</name>
    <name type="common">Asian bonytongue</name>
    <name type="synonym">Osteoglossum formosum</name>
    <dbReference type="NCBI Taxonomy" id="113540"/>
    <lineage>
        <taxon>Eukaryota</taxon>
        <taxon>Metazoa</taxon>
        <taxon>Chordata</taxon>
        <taxon>Craniata</taxon>
        <taxon>Vertebrata</taxon>
        <taxon>Euteleostomi</taxon>
        <taxon>Actinopterygii</taxon>
        <taxon>Neopterygii</taxon>
        <taxon>Teleostei</taxon>
        <taxon>Osteoglossocephala</taxon>
        <taxon>Osteoglossomorpha</taxon>
        <taxon>Osteoglossiformes</taxon>
        <taxon>Osteoglossidae</taxon>
        <taxon>Scleropages</taxon>
    </lineage>
</organism>